<dbReference type="SUPFAM" id="SSF52096">
    <property type="entry name" value="ClpP/crotonase"/>
    <property type="match status" value="1"/>
</dbReference>
<dbReference type="Proteomes" id="UP000253606">
    <property type="component" value="Chromosome"/>
</dbReference>
<accession>A0A2Z5FXH2</accession>
<keyword evidence="2" id="KW-0645">Protease</keyword>
<feature type="domain" description="Peptidase S49" evidence="6">
    <location>
        <begin position="112"/>
        <end position="262"/>
    </location>
</feature>
<dbReference type="RefSeq" id="WP_114206592.1">
    <property type="nucleotide sequence ID" value="NZ_CP030840.1"/>
</dbReference>
<dbReference type="EMBL" id="CP030840">
    <property type="protein sequence ID" value="AXC11086.1"/>
    <property type="molecule type" value="Genomic_DNA"/>
</dbReference>
<evidence type="ECO:0000256" key="2">
    <source>
        <dbReference type="ARBA" id="ARBA00022670"/>
    </source>
</evidence>
<evidence type="ECO:0000313" key="8">
    <source>
        <dbReference type="Proteomes" id="UP000253606"/>
    </source>
</evidence>
<keyword evidence="5" id="KW-0812">Transmembrane</keyword>
<sequence length="307" mass="32780">MNEQQKRSTWFWVLIGGSLFALFLAVVVGLAYAIVHTASGGQMPSLGAGLGAGGIGVIDVDGVILNAETPVDQLRKFADDNSIKAIILHIDSPGGGAAASQEIYEEVRRIRSEKKKPIVASIESVGASGAYYIAAGTGKIYANRASIVGSIGVIMEYTNYGDLLKWAKLKNVTIKAGELKDAGSPTRDLTPKEAAYMQGLVDNMHTQFIEDVAAGRSQTAAQIQPLATGQVWTGQQALPLHLIDSIGSFRDTLLATAKQVGISGEPQVVKPVNKRKTLLDALTSPGDLFPGPEKLLERNVGFYFLWR</sequence>
<name>A0A2Z5FXH2_9BACT</name>
<dbReference type="Gene3D" id="3.90.226.10">
    <property type="entry name" value="2-enoyl-CoA Hydratase, Chain A, domain 1"/>
    <property type="match status" value="1"/>
</dbReference>
<dbReference type="Gene3D" id="6.20.330.10">
    <property type="match status" value="1"/>
</dbReference>
<dbReference type="NCBIfam" id="TIGR00706">
    <property type="entry name" value="SppA_dom"/>
    <property type="match status" value="1"/>
</dbReference>
<dbReference type="GO" id="GO:0006508">
    <property type="term" value="P:proteolysis"/>
    <property type="evidence" value="ECO:0007669"/>
    <property type="project" value="UniProtKB-KW"/>
</dbReference>
<organism evidence="7 8">
    <name type="scientific">Acidisarcina polymorpha</name>
    <dbReference type="NCBI Taxonomy" id="2211140"/>
    <lineage>
        <taxon>Bacteria</taxon>
        <taxon>Pseudomonadati</taxon>
        <taxon>Acidobacteriota</taxon>
        <taxon>Terriglobia</taxon>
        <taxon>Terriglobales</taxon>
        <taxon>Acidobacteriaceae</taxon>
        <taxon>Acidisarcina</taxon>
    </lineage>
</organism>
<feature type="transmembrane region" description="Helical" evidence="5">
    <location>
        <begin position="12"/>
        <end position="35"/>
    </location>
</feature>
<evidence type="ECO:0000313" key="7">
    <source>
        <dbReference type="EMBL" id="AXC11086.1"/>
    </source>
</evidence>
<keyword evidence="5" id="KW-0472">Membrane</keyword>
<evidence type="ECO:0000256" key="5">
    <source>
        <dbReference type="SAM" id="Phobius"/>
    </source>
</evidence>
<keyword evidence="3" id="KW-0378">Hydrolase</keyword>
<comment type="similarity">
    <text evidence="1">Belongs to the peptidase S49 family.</text>
</comment>
<dbReference type="PANTHER" id="PTHR42987:SF7">
    <property type="entry name" value="SIGNAL PEPTIDE PEPTIDASE SPPA-RELATED"/>
    <property type="match status" value="1"/>
</dbReference>
<evidence type="ECO:0000256" key="1">
    <source>
        <dbReference type="ARBA" id="ARBA00008683"/>
    </source>
</evidence>
<proteinExistence type="inferred from homology"/>
<dbReference type="PANTHER" id="PTHR42987">
    <property type="entry name" value="PEPTIDASE S49"/>
    <property type="match status" value="1"/>
</dbReference>
<keyword evidence="8" id="KW-1185">Reference proteome</keyword>
<dbReference type="InterPro" id="IPR004635">
    <property type="entry name" value="Pept_S49_SppA"/>
</dbReference>
<dbReference type="InterPro" id="IPR002142">
    <property type="entry name" value="Peptidase_S49"/>
</dbReference>
<dbReference type="CDD" id="cd07023">
    <property type="entry name" value="S49_Sppa_N_C"/>
    <property type="match status" value="1"/>
</dbReference>
<dbReference type="Pfam" id="PF01343">
    <property type="entry name" value="Peptidase_S49"/>
    <property type="match status" value="1"/>
</dbReference>
<reference evidence="7 8" key="1">
    <citation type="journal article" date="2018" name="Front. Microbiol.">
        <title>Hydrolytic Capabilities as a Key to Environmental Success: Chitinolytic and Cellulolytic Acidobacteria From Acidic Sub-arctic Soils and Boreal Peatlands.</title>
        <authorList>
            <person name="Belova S.E."/>
            <person name="Ravin N.V."/>
            <person name="Pankratov T.A."/>
            <person name="Rakitin A.L."/>
            <person name="Ivanova A.A."/>
            <person name="Beletsky A.V."/>
            <person name="Mardanov A.V."/>
            <person name="Sinninghe Damste J.S."/>
            <person name="Dedysh S.N."/>
        </authorList>
    </citation>
    <scope>NUCLEOTIDE SEQUENCE [LARGE SCALE GENOMIC DNA]</scope>
    <source>
        <strain evidence="7 8">SBC82</strain>
    </source>
</reference>
<dbReference type="InterPro" id="IPR047272">
    <property type="entry name" value="S49_SppA_C"/>
</dbReference>
<dbReference type="GO" id="GO:0008236">
    <property type="term" value="F:serine-type peptidase activity"/>
    <property type="evidence" value="ECO:0007669"/>
    <property type="project" value="UniProtKB-KW"/>
</dbReference>
<dbReference type="InterPro" id="IPR029045">
    <property type="entry name" value="ClpP/crotonase-like_dom_sf"/>
</dbReference>
<keyword evidence="5" id="KW-1133">Transmembrane helix</keyword>
<evidence type="ECO:0000256" key="4">
    <source>
        <dbReference type="ARBA" id="ARBA00022825"/>
    </source>
</evidence>
<keyword evidence="4" id="KW-0720">Serine protease</keyword>
<dbReference type="KEGG" id="abas:ACPOL_1744"/>
<protein>
    <submittedName>
        <fullName evidence="7">Signal peptide peptidase SppA, 36K type</fullName>
    </submittedName>
</protein>
<dbReference type="AlphaFoldDB" id="A0A2Z5FXH2"/>
<gene>
    <name evidence="7" type="ORF">ACPOL_1744</name>
</gene>
<evidence type="ECO:0000259" key="6">
    <source>
        <dbReference type="Pfam" id="PF01343"/>
    </source>
</evidence>
<evidence type="ECO:0000256" key="3">
    <source>
        <dbReference type="ARBA" id="ARBA00022801"/>
    </source>
</evidence>
<dbReference type="OrthoDB" id="9764363at2"/>